<dbReference type="GO" id="GO:0008168">
    <property type="term" value="F:methyltransferase activity"/>
    <property type="evidence" value="ECO:0007669"/>
    <property type="project" value="UniProtKB-KW"/>
</dbReference>
<keyword evidence="2" id="KW-0489">Methyltransferase</keyword>
<dbReference type="Proteomes" id="UP000325008">
    <property type="component" value="Unassembled WGS sequence"/>
</dbReference>
<keyword evidence="3" id="KW-0808">Transferase</keyword>
<evidence type="ECO:0000256" key="3">
    <source>
        <dbReference type="ARBA" id="ARBA00022679"/>
    </source>
</evidence>
<name>A0A5C3FJP4_PSEA2</name>
<dbReference type="OrthoDB" id="411785at2759"/>
<gene>
    <name evidence="4" type="ORF">PSANT_02061</name>
</gene>
<keyword evidence="5" id="KW-1185">Reference proteome</keyword>
<evidence type="ECO:0008006" key="6">
    <source>
        <dbReference type="Google" id="ProtNLM"/>
    </source>
</evidence>
<reference evidence="4" key="1">
    <citation type="submission" date="2018-03" db="EMBL/GenBank/DDBJ databases">
        <authorList>
            <person name="Guldener U."/>
        </authorList>
    </citation>
    <scope>NUCLEOTIDE SEQUENCE [LARGE SCALE GENOMIC DNA]</scope>
    <source>
        <strain evidence="4">ATCC34888</strain>
    </source>
</reference>
<dbReference type="RefSeq" id="XP_014658422.1">
    <property type="nucleotide sequence ID" value="XM_014802936.1"/>
</dbReference>
<accession>A0A5C3FJP4</accession>
<comment type="similarity">
    <text evidence="1">Belongs to the methyltransferase superfamily.</text>
</comment>
<dbReference type="PANTHER" id="PTHR12176">
    <property type="entry name" value="SAM-DEPENDENT METHYLTRANSFERASE SUPERFAMILY PROTEIN"/>
    <property type="match status" value="1"/>
</dbReference>
<organism evidence="4 5">
    <name type="scientific">Pseudozyma antarctica</name>
    <name type="common">Yeast</name>
    <name type="synonym">Candida antarctica</name>
    <dbReference type="NCBI Taxonomy" id="84753"/>
    <lineage>
        <taxon>Eukaryota</taxon>
        <taxon>Fungi</taxon>
        <taxon>Dikarya</taxon>
        <taxon>Basidiomycota</taxon>
        <taxon>Ustilaginomycotina</taxon>
        <taxon>Ustilaginomycetes</taxon>
        <taxon>Ustilaginales</taxon>
        <taxon>Ustilaginaceae</taxon>
        <taxon>Moesziomyces</taxon>
    </lineage>
</organism>
<evidence type="ECO:0000313" key="4">
    <source>
        <dbReference type="EMBL" id="SPO44376.1"/>
    </source>
</evidence>
<sequence length="264" mass="28911">MAAGSSSQRSAKGAGGALSYHTSSYWNSRFATDPREASGFEWLSSSSSLLSCIPSCILTSPSPRILHIGVGTSSLSLDIARYFHAQDGDCSRAAGVMNVDFAPRSIEFQRSAERQWLQSIAHSVDEVMPYKVLDLLDWSQVCEMQGGFDVVLDKSTADSISTGQDLHLDDLPTNAHPALRKIAQHTKAIPTIQVLGIHLAALVKKGGVWLCHSYSSDRWADVVVPPDAQQVWPWRLGEVVDIPVESDIPNAPQIQHHIYTLHRI</sequence>
<dbReference type="EMBL" id="OOIQ01000003">
    <property type="protein sequence ID" value="SPO44376.1"/>
    <property type="molecule type" value="Genomic_DNA"/>
</dbReference>
<evidence type="ECO:0000313" key="5">
    <source>
        <dbReference type="Proteomes" id="UP000325008"/>
    </source>
</evidence>
<dbReference type="AlphaFoldDB" id="A0A5C3FJP4"/>
<evidence type="ECO:0000256" key="2">
    <source>
        <dbReference type="ARBA" id="ARBA00022603"/>
    </source>
</evidence>
<dbReference type="InterPro" id="IPR051419">
    <property type="entry name" value="Lys/N-term_MeTrsfase_sf"/>
</dbReference>
<protein>
    <recommendedName>
        <fullName evidence="6">Methyltransferase domain-containing protein</fullName>
    </recommendedName>
</protein>
<dbReference type="InterPro" id="IPR029063">
    <property type="entry name" value="SAM-dependent_MTases_sf"/>
</dbReference>
<comment type="caution">
    <text evidence="4">The sequence shown here is derived from an EMBL/GenBank/DDBJ whole genome shotgun (WGS) entry which is preliminary data.</text>
</comment>
<dbReference type="SUPFAM" id="SSF53335">
    <property type="entry name" value="S-adenosyl-L-methionine-dependent methyltransferases"/>
    <property type="match status" value="1"/>
</dbReference>
<proteinExistence type="inferred from homology"/>
<evidence type="ECO:0000256" key="1">
    <source>
        <dbReference type="ARBA" id="ARBA00008361"/>
    </source>
</evidence>
<dbReference type="Gene3D" id="3.40.50.150">
    <property type="entry name" value="Vaccinia Virus protein VP39"/>
    <property type="match status" value="1"/>
</dbReference>
<dbReference type="PANTHER" id="PTHR12176:SF84">
    <property type="entry name" value="METHYLTRANSFERASE DOMAIN-CONTAINING PROTEIN"/>
    <property type="match status" value="1"/>
</dbReference>
<dbReference type="GO" id="GO:0032259">
    <property type="term" value="P:methylation"/>
    <property type="evidence" value="ECO:0007669"/>
    <property type="project" value="UniProtKB-KW"/>
</dbReference>